<evidence type="ECO:0000313" key="11">
    <source>
        <dbReference type="Proteomes" id="UP001501920"/>
    </source>
</evidence>
<feature type="domain" description="G-protein coupled receptors family 2 profile 2" evidence="9">
    <location>
        <begin position="18"/>
        <end position="279"/>
    </location>
</feature>
<dbReference type="FunFam" id="1.20.1070.10:FF:000058">
    <property type="entry name" value="Adhesion G protein-coupled receptor F5"/>
    <property type="match status" value="1"/>
</dbReference>
<proteinExistence type="inferred from homology"/>
<dbReference type="Ensembl" id="ENSPNAT00000024489.2">
    <property type="protein sequence ID" value="ENSPNAP00000016094.2"/>
    <property type="gene ID" value="ENSPNAG00000022200.2"/>
</dbReference>
<dbReference type="GO" id="GO:0007189">
    <property type="term" value="P:adenylate cyclase-activating G protein-coupled receptor signaling pathway"/>
    <property type="evidence" value="ECO:0007669"/>
    <property type="project" value="TreeGrafter"/>
</dbReference>
<evidence type="ECO:0000256" key="1">
    <source>
        <dbReference type="ARBA" id="ARBA00004141"/>
    </source>
</evidence>
<dbReference type="PANTHER" id="PTHR45813:SF4">
    <property type="entry name" value="ADHESION G PROTEIN-COUPLED RECEPTOR F5"/>
    <property type="match status" value="1"/>
</dbReference>
<dbReference type="GeneTree" id="ENSGT00940000154603"/>
<dbReference type="GO" id="GO:0007166">
    <property type="term" value="P:cell surface receptor signaling pathway"/>
    <property type="evidence" value="ECO:0007669"/>
    <property type="project" value="InterPro"/>
</dbReference>
<feature type="transmembrane region" description="Helical" evidence="8">
    <location>
        <begin position="255"/>
        <end position="278"/>
    </location>
</feature>
<dbReference type="Proteomes" id="UP001501920">
    <property type="component" value="Chromosome 29"/>
</dbReference>
<evidence type="ECO:0000256" key="4">
    <source>
        <dbReference type="ARBA" id="ARBA00022989"/>
    </source>
</evidence>
<name>A0A3B4CZU5_PYGNA</name>
<comment type="similarity">
    <text evidence="2">Belongs to the G-protein coupled receptor 2 family. Adhesion G-protein coupled receptor (ADGR) subfamily.</text>
</comment>
<feature type="transmembrane region" description="Helical" evidence="8">
    <location>
        <begin position="104"/>
        <end position="128"/>
    </location>
</feature>
<sequence>MLDKSPLPLAPLQPSVPLSIITYVGVAISMASLVLFLLIEAIFWKPITRGSSSPILYLRHVSLVNIAVSLLIANIWFIIGAAISESAPSVPINPCSAAAFFIHFFYLALFFWMLVSALLLLYSILVVFSRMSKSAMMAIAFCVGYGAPLIISVVTVASTAGGGTYITKEGACWLNWKESKAQLAFVIPALAIVFINFLVMVVVLYKMLRKRVGERSGDDKNAMGVIARFVAVLTPVFGLTWGFGLGLMISPESLALHYLFAILNSLQGFFIAVLGTLFDKKVCVLMLMSLPLLAACWS</sequence>
<dbReference type="OMA" id="FARSHYY"/>
<feature type="transmembrane region" description="Helical" evidence="8">
    <location>
        <begin position="181"/>
        <end position="205"/>
    </location>
</feature>
<reference evidence="10 11" key="1">
    <citation type="submission" date="2020-10" db="EMBL/GenBank/DDBJ databases">
        <title>Pygocentrus nattereri (red-bellied piranha) genome, fPygNat1, primary haplotype.</title>
        <authorList>
            <person name="Myers G."/>
            <person name="Meyer A."/>
            <person name="Karagic N."/>
            <person name="Pippel M."/>
            <person name="Winkler S."/>
            <person name="Tracey A."/>
            <person name="Wood J."/>
            <person name="Formenti G."/>
            <person name="Howe K."/>
            <person name="Fedrigo O."/>
            <person name="Jarvis E.D."/>
        </authorList>
    </citation>
    <scope>NUCLEOTIDE SEQUENCE [LARGE SCALE GENOMIC DNA]</scope>
</reference>
<reference evidence="10" key="2">
    <citation type="submission" date="2025-08" db="UniProtKB">
        <authorList>
            <consortium name="Ensembl"/>
        </authorList>
    </citation>
    <scope>IDENTIFICATION</scope>
</reference>
<evidence type="ECO:0000256" key="3">
    <source>
        <dbReference type="ARBA" id="ARBA00022692"/>
    </source>
</evidence>
<dbReference type="GO" id="GO:0016020">
    <property type="term" value="C:membrane"/>
    <property type="evidence" value="ECO:0007669"/>
    <property type="project" value="UniProtKB-SubCell"/>
</dbReference>
<keyword evidence="11" id="KW-1185">Reference proteome</keyword>
<dbReference type="PRINTS" id="PR00249">
    <property type="entry name" value="GPCRSECRETIN"/>
</dbReference>
<dbReference type="STRING" id="42514.ENSPNAP00000016094"/>
<accession>A0A3B4CZU5</accession>
<dbReference type="InterPro" id="IPR051587">
    <property type="entry name" value="Adhesion_GPCR"/>
</dbReference>
<dbReference type="InterPro" id="IPR000832">
    <property type="entry name" value="GPCR_2_secretin-like"/>
</dbReference>
<feature type="transmembrane region" description="Helical" evidence="8">
    <location>
        <begin position="63"/>
        <end position="84"/>
    </location>
</feature>
<dbReference type="PANTHER" id="PTHR45813">
    <property type="entry name" value="IG-LIKE DOMAIN-CONTAINING PROTEIN"/>
    <property type="match status" value="1"/>
</dbReference>
<feature type="transmembrane region" description="Helical" evidence="8">
    <location>
        <begin position="20"/>
        <end position="43"/>
    </location>
</feature>
<keyword evidence="7" id="KW-0325">Glycoprotein</keyword>
<evidence type="ECO:0000256" key="6">
    <source>
        <dbReference type="ARBA" id="ARBA00023157"/>
    </source>
</evidence>
<keyword evidence="6" id="KW-1015">Disulfide bond</keyword>
<reference evidence="10" key="3">
    <citation type="submission" date="2025-09" db="UniProtKB">
        <authorList>
            <consortium name="Ensembl"/>
        </authorList>
    </citation>
    <scope>IDENTIFICATION</scope>
</reference>
<dbReference type="InterPro" id="IPR017981">
    <property type="entry name" value="GPCR_2-like_7TM"/>
</dbReference>
<evidence type="ECO:0000256" key="8">
    <source>
        <dbReference type="SAM" id="Phobius"/>
    </source>
</evidence>
<evidence type="ECO:0000313" key="10">
    <source>
        <dbReference type="Ensembl" id="ENSPNAP00000016094.2"/>
    </source>
</evidence>
<evidence type="ECO:0000256" key="7">
    <source>
        <dbReference type="ARBA" id="ARBA00023180"/>
    </source>
</evidence>
<protein>
    <recommendedName>
        <fullName evidence="9">G-protein coupled receptors family 2 profile 2 domain-containing protein</fullName>
    </recommendedName>
</protein>
<dbReference type="GO" id="GO:0004930">
    <property type="term" value="F:G protein-coupled receptor activity"/>
    <property type="evidence" value="ECO:0007669"/>
    <property type="project" value="InterPro"/>
</dbReference>
<dbReference type="PROSITE" id="PS50261">
    <property type="entry name" value="G_PROTEIN_RECEP_F2_4"/>
    <property type="match status" value="1"/>
</dbReference>
<feature type="transmembrane region" description="Helical" evidence="8">
    <location>
        <begin position="225"/>
        <end position="249"/>
    </location>
</feature>
<evidence type="ECO:0000259" key="9">
    <source>
        <dbReference type="PROSITE" id="PS50261"/>
    </source>
</evidence>
<dbReference type="AlphaFoldDB" id="A0A3B4CZU5"/>
<feature type="transmembrane region" description="Helical" evidence="8">
    <location>
        <begin position="135"/>
        <end position="161"/>
    </location>
</feature>
<evidence type="ECO:0000256" key="5">
    <source>
        <dbReference type="ARBA" id="ARBA00023136"/>
    </source>
</evidence>
<organism evidence="10 11">
    <name type="scientific">Pygocentrus nattereri</name>
    <name type="common">Red-bellied piranha</name>
    <dbReference type="NCBI Taxonomy" id="42514"/>
    <lineage>
        <taxon>Eukaryota</taxon>
        <taxon>Metazoa</taxon>
        <taxon>Chordata</taxon>
        <taxon>Craniata</taxon>
        <taxon>Vertebrata</taxon>
        <taxon>Euteleostomi</taxon>
        <taxon>Actinopterygii</taxon>
        <taxon>Neopterygii</taxon>
        <taxon>Teleostei</taxon>
        <taxon>Ostariophysi</taxon>
        <taxon>Characiformes</taxon>
        <taxon>Characoidei</taxon>
        <taxon>Pygocentrus</taxon>
    </lineage>
</organism>
<keyword evidence="4 8" id="KW-1133">Transmembrane helix</keyword>
<keyword evidence="3 8" id="KW-0812">Transmembrane</keyword>
<evidence type="ECO:0000256" key="2">
    <source>
        <dbReference type="ARBA" id="ARBA00007343"/>
    </source>
</evidence>
<dbReference type="Gene3D" id="1.20.1070.10">
    <property type="entry name" value="Rhodopsin 7-helix transmembrane proteins"/>
    <property type="match status" value="1"/>
</dbReference>
<keyword evidence="5 8" id="KW-0472">Membrane</keyword>
<dbReference type="Pfam" id="PF00002">
    <property type="entry name" value="7tm_2"/>
    <property type="match status" value="1"/>
</dbReference>
<comment type="subcellular location">
    <subcellularLocation>
        <location evidence="1">Membrane</location>
        <topology evidence="1">Multi-pass membrane protein</topology>
    </subcellularLocation>
</comment>